<keyword evidence="1" id="KW-0812">Transmembrane</keyword>
<keyword evidence="1" id="KW-1133">Transmembrane helix</keyword>
<organism evidence="2 3">
    <name type="scientific">Methylorubrum rhodesianum</name>
    <dbReference type="NCBI Taxonomy" id="29427"/>
    <lineage>
        <taxon>Bacteria</taxon>
        <taxon>Pseudomonadati</taxon>
        <taxon>Pseudomonadota</taxon>
        <taxon>Alphaproteobacteria</taxon>
        <taxon>Hyphomicrobiales</taxon>
        <taxon>Methylobacteriaceae</taxon>
        <taxon>Methylorubrum</taxon>
    </lineage>
</organism>
<evidence type="ECO:0000313" key="3">
    <source>
        <dbReference type="Proteomes" id="UP001404845"/>
    </source>
</evidence>
<keyword evidence="3" id="KW-1185">Reference proteome</keyword>
<protein>
    <submittedName>
        <fullName evidence="2">Uncharacterized protein</fullName>
    </submittedName>
</protein>
<proteinExistence type="predicted"/>
<accession>A0ABU9Z9K6</accession>
<feature type="transmembrane region" description="Helical" evidence="1">
    <location>
        <begin position="6"/>
        <end position="24"/>
    </location>
</feature>
<keyword evidence="1" id="KW-0472">Membrane</keyword>
<name>A0ABU9Z9K6_9HYPH</name>
<dbReference type="RefSeq" id="WP_345970610.1">
    <property type="nucleotide sequence ID" value="NZ_JAQYXL010000001.1"/>
</dbReference>
<reference evidence="2 3" key="1">
    <citation type="journal article" date="2023" name="PLoS ONE">
        <title>Complete genome assembly of Hawai'i environmental nontuberculous mycobacteria reveals unexpected co-isolation with methylobacteria.</title>
        <authorList>
            <person name="Hendrix J."/>
            <person name="Epperson L.E."/>
            <person name="Tong E.I."/>
            <person name="Chan Y.L."/>
            <person name="Hasan N.A."/>
            <person name="Dawrs S.N."/>
            <person name="Norton G.J."/>
            <person name="Virdi R."/>
            <person name="Crooks J.L."/>
            <person name="Chan E.D."/>
            <person name="Honda J.R."/>
            <person name="Strong M."/>
        </authorList>
    </citation>
    <scope>NUCLEOTIDE SEQUENCE [LARGE SCALE GENOMIC DNA]</scope>
    <source>
        <strain evidence="2 3">NJH_HI01</strain>
    </source>
</reference>
<sequence>MSAKTAHAYAFSLATSLMVAIIIFKAGDGSFSVVPASEYDGDAAAIVHEIDPFAR</sequence>
<evidence type="ECO:0000313" key="2">
    <source>
        <dbReference type="EMBL" id="MEN3227705.1"/>
    </source>
</evidence>
<dbReference type="EMBL" id="JAQYXL010000001">
    <property type="protein sequence ID" value="MEN3227705.1"/>
    <property type="molecule type" value="Genomic_DNA"/>
</dbReference>
<gene>
    <name evidence="2" type="ORF">PUR21_08680</name>
</gene>
<dbReference type="Proteomes" id="UP001404845">
    <property type="component" value="Unassembled WGS sequence"/>
</dbReference>
<evidence type="ECO:0000256" key="1">
    <source>
        <dbReference type="SAM" id="Phobius"/>
    </source>
</evidence>
<comment type="caution">
    <text evidence="2">The sequence shown here is derived from an EMBL/GenBank/DDBJ whole genome shotgun (WGS) entry which is preliminary data.</text>
</comment>